<protein>
    <submittedName>
        <fullName evidence="3">Aldo/keto reductase</fullName>
    </submittedName>
</protein>
<dbReference type="InterPro" id="IPR036812">
    <property type="entry name" value="NAD(P)_OxRdtase_dom_sf"/>
</dbReference>
<keyword evidence="4" id="KW-1185">Reference proteome</keyword>
<evidence type="ECO:0000313" key="4">
    <source>
        <dbReference type="Proteomes" id="UP000501802"/>
    </source>
</evidence>
<dbReference type="PANTHER" id="PTHR43364">
    <property type="entry name" value="NADH-SPECIFIC METHYLGLYOXAL REDUCTASE-RELATED"/>
    <property type="match status" value="1"/>
</dbReference>
<dbReference type="GO" id="GO:0016491">
    <property type="term" value="F:oxidoreductase activity"/>
    <property type="evidence" value="ECO:0007669"/>
    <property type="project" value="UniProtKB-KW"/>
</dbReference>
<dbReference type="Pfam" id="PF00248">
    <property type="entry name" value="Aldo_ket_red"/>
    <property type="match status" value="1"/>
</dbReference>
<dbReference type="SUPFAM" id="SSF51430">
    <property type="entry name" value="NAD(P)-linked oxidoreductase"/>
    <property type="match status" value="1"/>
</dbReference>
<dbReference type="KEGG" id="spib:G8759_19230"/>
<dbReference type="PANTHER" id="PTHR43364:SF4">
    <property type="entry name" value="NAD(P)-LINKED OXIDOREDUCTASE SUPERFAMILY PROTEIN"/>
    <property type="match status" value="1"/>
</dbReference>
<feature type="domain" description="NADP-dependent oxidoreductase" evidence="2">
    <location>
        <begin position="16"/>
        <end position="320"/>
    </location>
</feature>
<dbReference type="AlphaFoldDB" id="A0A6G9AQ29"/>
<dbReference type="EMBL" id="CP050063">
    <property type="protein sequence ID" value="QIP14591.1"/>
    <property type="molecule type" value="Genomic_DNA"/>
</dbReference>
<sequence length="353" mass="38633">MKYKLFGRKTGLRVSELALGTGNFGTRWGHGTDPTESRRVFERYVDAGGNFIDTADSYQFGQSEEFVGELIASDRDQLVLSSKFTLGAEQKAGISTTGNSRKNMIRSVEASLKRLKTDRIDVYWAHFADGQTPLEELVRGFDDLVRSGKILYPGFSNFPAWRIASAVTMADLRGWAPITGIQIEYSLVERTPDRELLPMAEALGLGVALWSPLGGGLLTGKYRAETVDADSRLLKLGRVIRSEKSDRDTAVLDTLASIAHETGVQTLHIALAWLRHKADASATDIITILGPRTLNQLNDNLASLAVTLTDIQIQRLDEVSAVPLGYPHELLASTATRLNGGSSELARHGKSVY</sequence>
<dbReference type="InterPro" id="IPR023210">
    <property type="entry name" value="NADP_OxRdtase_dom"/>
</dbReference>
<keyword evidence="1" id="KW-0560">Oxidoreductase</keyword>
<gene>
    <name evidence="3" type="ORF">G8759_19230</name>
</gene>
<accession>A0A6G9AQ29</accession>
<dbReference type="CDD" id="cd19080">
    <property type="entry name" value="AKR_AKR9A_9B"/>
    <property type="match status" value="1"/>
</dbReference>
<dbReference type="RefSeq" id="WP_167210962.1">
    <property type="nucleotide sequence ID" value="NZ_CP050063.1"/>
</dbReference>
<dbReference type="FunFam" id="3.20.20.100:FF:000004">
    <property type="entry name" value="Oxidoreductase, aldo/keto reductase"/>
    <property type="match status" value="1"/>
</dbReference>
<evidence type="ECO:0000313" key="3">
    <source>
        <dbReference type="EMBL" id="QIP14591.1"/>
    </source>
</evidence>
<proteinExistence type="predicted"/>
<dbReference type="Gene3D" id="3.20.20.100">
    <property type="entry name" value="NADP-dependent oxidoreductase domain"/>
    <property type="match status" value="1"/>
</dbReference>
<evidence type="ECO:0000256" key="1">
    <source>
        <dbReference type="ARBA" id="ARBA00023002"/>
    </source>
</evidence>
<name>A0A6G9AQ29_9BACT</name>
<dbReference type="Proteomes" id="UP000501802">
    <property type="component" value="Chromosome"/>
</dbReference>
<dbReference type="GO" id="GO:0005829">
    <property type="term" value="C:cytosol"/>
    <property type="evidence" value="ECO:0007669"/>
    <property type="project" value="UniProtKB-ARBA"/>
</dbReference>
<organism evidence="3 4">
    <name type="scientific">Spirosoma aureum</name>
    <dbReference type="NCBI Taxonomy" id="2692134"/>
    <lineage>
        <taxon>Bacteria</taxon>
        <taxon>Pseudomonadati</taxon>
        <taxon>Bacteroidota</taxon>
        <taxon>Cytophagia</taxon>
        <taxon>Cytophagales</taxon>
        <taxon>Cytophagaceae</taxon>
        <taxon>Spirosoma</taxon>
    </lineage>
</organism>
<reference evidence="3 4" key="1">
    <citation type="submission" date="2020-03" db="EMBL/GenBank/DDBJ databases">
        <authorList>
            <person name="Kim M.K."/>
        </authorList>
    </citation>
    <scope>NUCLEOTIDE SEQUENCE [LARGE SCALE GENOMIC DNA]</scope>
    <source>
        <strain evidence="3 4">BT328</strain>
    </source>
</reference>
<evidence type="ECO:0000259" key="2">
    <source>
        <dbReference type="Pfam" id="PF00248"/>
    </source>
</evidence>
<dbReference type="InterPro" id="IPR050523">
    <property type="entry name" value="AKR_Detox_Biosynth"/>
</dbReference>